<evidence type="ECO:0000256" key="4">
    <source>
        <dbReference type="ARBA" id="ARBA00022692"/>
    </source>
</evidence>
<keyword evidence="5 8" id="KW-0732">Signal</keyword>
<feature type="signal peptide" evidence="8">
    <location>
        <begin position="1"/>
        <end position="19"/>
    </location>
</feature>
<comment type="subcellular location">
    <subcellularLocation>
        <location evidence="1">Cell outer membrane</location>
        <topology evidence="1">Multi-pass membrane protein</topology>
    </subcellularLocation>
</comment>
<keyword evidence="6" id="KW-0472">Membrane</keyword>
<proteinExistence type="inferred from homology"/>
<evidence type="ECO:0000256" key="6">
    <source>
        <dbReference type="ARBA" id="ARBA00023136"/>
    </source>
</evidence>
<feature type="chain" id="PRO_5045445361" evidence="8">
    <location>
        <begin position="20"/>
        <end position="503"/>
    </location>
</feature>
<dbReference type="Proteomes" id="UP001179363">
    <property type="component" value="Unassembled WGS sequence"/>
</dbReference>
<dbReference type="Pfam" id="PF03349">
    <property type="entry name" value="Toluene_X"/>
    <property type="match status" value="1"/>
</dbReference>
<evidence type="ECO:0000256" key="3">
    <source>
        <dbReference type="ARBA" id="ARBA00022452"/>
    </source>
</evidence>
<dbReference type="EMBL" id="JAKGTH010000010">
    <property type="protein sequence ID" value="MCF4102331.1"/>
    <property type="molecule type" value="Genomic_DNA"/>
</dbReference>
<evidence type="ECO:0000256" key="7">
    <source>
        <dbReference type="ARBA" id="ARBA00023237"/>
    </source>
</evidence>
<evidence type="ECO:0000313" key="9">
    <source>
        <dbReference type="EMBL" id="MCF4102331.1"/>
    </source>
</evidence>
<keyword evidence="4" id="KW-0812">Transmembrane</keyword>
<dbReference type="InterPro" id="IPR005017">
    <property type="entry name" value="OMPP1/FadL/TodX"/>
</dbReference>
<name>A0ABS9ELJ9_9FLAO</name>
<dbReference type="PANTHER" id="PTHR35093">
    <property type="entry name" value="OUTER MEMBRANE PROTEIN NMB0088-RELATED"/>
    <property type="match status" value="1"/>
</dbReference>
<protein>
    <submittedName>
        <fullName evidence="9">Outer membrane protein transport protein</fullName>
    </submittedName>
</protein>
<keyword evidence="7" id="KW-0998">Cell outer membrane</keyword>
<dbReference type="RefSeq" id="WP_236134476.1">
    <property type="nucleotide sequence ID" value="NZ_JAKGTH010000010.1"/>
</dbReference>
<evidence type="ECO:0000256" key="2">
    <source>
        <dbReference type="ARBA" id="ARBA00008163"/>
    </source>
</evidence>
<accession>A0ABS9ELJ9</accession>
<evidence type="ECO:0000256" key="1">
    <source>
        <dbReference type="ARBA" id="ARBA00004571"/>
    </source>
</evidence>
<gene>
    <name evidence="9" type="ORF">L1I30_11680</name>
</gene>
<evidence type="ECO:0000256" key="5">
    <source>
        <dbReference type="ARBA" id="ARBA00022729"/>
    </source>
</evidence>
<keyword evidence="3" id="KW-1134">Transmembrane beta strand</keyword>
<organism evidence="9 10">
    <name type="scientific">Gillisia lutea</name>
    <dbReference type="NCBI Taxonomy" id="2909668"/>
    <lineage>
        <taxon>Bacteria</taxon>
        <taxon>Pseudomonadati</taxon>
        <taxon>Bacteroidota</taxon>
        <taxon>Flavobacteriia</taxon>
        <taxon>Flavobacteriales</taxon>
        <taxon>Flavobacteriaceae</taxon>
        <taxon>Gillisia</taxon>
    </lineage>
</organism>
<dbReference type="Gene3D" id="2.40.160.60">
    <property type="entry name" value="Outer membrane protein transport protein (OMPP1/FadL/TodX)"/>
    <property type="match status" value="1"/>
</dbReference>
<dbReference type="SUPFAM" id="SSF56935">
    <property type="entry name" value="Porins"/>
    <property type="match status" value="1"/>
</dbReference>
<keyword evidence="10" id="KW-1185">Reference proteome</keyword>
<comment type="caution">
    <text evidence="9">The sequence shown here is derived from an EMBL/GenBank/DDBJ whole genome shotgun (WGS) entry which is preliminary data.</text>
</comment>
<evidence type="ECO:0000313" key="10">
    <source>
        <dbReference type="Proteomes" id="UP001179363"/>
    </source>
</evidence>
<reference evidence="9" key="1">
    <citation type="submission" date="2022-01" db="EMBL/GenBank/DDBJ databases">
        <title>Gillisia lutea sp. nov., isolated from marine plastic residues from the Malvarosa beach (Valencia, Spain).</title>
        <authorList>
            <person name="Vidal-Verdu A."/>
            <person name="Molina-Menor E."/>
            <person name="Satari L."/>
            <person name="Pascual J."/>
            <person name="Pereto J."/>
            <person name="Porcar M."/>
        </authorList>
    </citation>
    <scope>NUCLEOTIDE SEQUENCE</scope>
    <source>
        <strain evidence="9">M10.2A</strain>
    </source>
</reference>
<comment type="similarity">
    <text evidence="2">Belongs to the OmpP1/FadL family.</text>
</comment>
<sequence>MKKIYTTAIALLAMAVSQAQDITDAVRYSQNELNGTARFRAMSGAFGALGGDLSAIAINPASSAVYLNSSASFTLNYRDTETDARYFNGFNSSNDSNLNLDQAGAVLVFNSINSENNWNKFTLAANYSQQNNFENDYLLRGASNTSIDQYFLSYADGVPLELLETIEDETISDLYRYLGETEGFGAQQALLGYQAYIIDPQSNDTNNTIYNSNIAAGSFDQQSSYNATGLNGKLSFNFATQYQDFLYLGLNLNPHFWNYDRSTQFYESNSNQGSETSEVLFVNNLSTTGNGFSLQLGAIAKVNDYVRLGLSYDSPTWFTISEETSQRVLASNNQFSQPLDISPNIVNVFPDYKLKTPGKLTGSMAILFGDQGLISFDYSYKDFSKTELRPSNDPDFAIQNAKIKNELKAASTYRIGGEYRIMDWRLRGGYRYEESPYENESTIGNLSGYSIGAGYNFGKVKLDLAYDNATRTNNPQLFQTGLTNTANIQQDISSFVLTLSFGI</sequence>
<dbReference type="PANTHER" id="PTHR35093:SF8">
    <property type="entry name" value="OUTER MEMBRANE PROTEIN NMB0088-RELATED"/>
    <property type="match status" value="1"/>
</dbReference>
<evidence type="ECO:0000256" key="8">
    <source>
        <dbReference type="SAM" id="SignalP"/>
    </source>
</evidence>